<protein>
    <submittedName>
        <fullName evidence="1">Uncharacterized protein</fullName>
    </submittedName>
</protein>
<dbReference type="EMBL" id="CP003879">
    <property type="protein sequence ID" value="AFU69063.1"/>
    <property type="molecule type" value="Genomic_DNA"/>
</dbReference>
<reference evidence="1" key="1">
    <citation type="submission" date="2006-03" db="EMBL/GenBank/DDBJ databases">
        <authorList>
            <person name="Bowman J."/>
            <person name="Ferriera S."/>
            <person name="Johnson J."/>
            <person name="Kravitz S."/>
            <person name="Halpern A."/>
            <person name="Remington K."/>
            <person name="Beeson K."/>
            <person name="Tran B."/>
            <person name="Rogers Y.-H."/>
            <person name="Friedman R."/>
            <person name="Venter J.C."/>
        </authorList>
    </citation>
    <scope>NUCLEOTIDE SEQUENCE [LARGE SCALE GENOMIC DNA]</scope>
    <source>
        <strain evidence="1">ATCC 700755</strain>
    </source>
</reference>
<dbReference type="RefSeq" id="WP_015024638.1">
    <property type="nucleotide sequence ID" value="NC_018721.1"/>
</dbReference>
<evidence type="ECO:0000313" key="2">
    <source>
        <dbReference type="Proteomes" id="UP000008514"/>
    </source>
</evidence>
<dbReference type="Proteomes" id="UP000008514">
    <property type="component" value="Chromosome"/>
</dbReference>
<dbReference type="AlphaFoldDB" id="K4IH11"/>
<keyword evidence="2" id="KW-1185">Reference proteome</keyword>
<name>K4IH11_PSYTT</name>
<dbReference type="STRING" id="313595.P700755_002282"/>
<sequence length="182" mass="20633">MPEADESNLESIYNKKTNIDFGFINQDKPVFKIDNQGFFTLAFKTSVKKTTSYYDNLVVEKRNTKKTNFYVLRYIPSEEWLSSNMDLSAYSGEIQVFDFQTGSLLGTTNVINSTPENKVITFTFTATACFICTAGICVYEWILECTEDSDAGFGGCENPFPDPPNLGDRDPTTRFRNNTYIT</sequence>
<evidence type="ECO:0000313" key="1">
    <source>
        <dbReference type="EMBL" id="AFU69063.1"/>
    </source>
</evidence>
<accession>K4IH11</accession>
<gene>
    <name evidence="1" type="ordered locus">P700755_002282</name>
</gene>
<reference evidence="1" key="2">
    <citation type="submission" date="2012-09" db="EMBL/GenBank/DDBJ databases">
        <title>The complete sequence of Psychroflexus torquis an extreme psychrophile from sea-ice that is stimulated by light.</title>
        <authorList>
            <person name="Feng S."/>
            <person name="Powell S.M."/>
            <person name="Bowman J.P."/>
        </authorList>
    </citation>
    <scope>NUCLEOTIDE SEQUENCE [LARGE SCALE GENOMIC DNA]</scope>
    <source>
        <strain evidence="1">ATCC 700755</strain>
    </source>
</reference>
<dbReference type="HOGENOM" id="CLU_1480859_0_0_10"/>
<dbReference type="KEGG" id="ptq:P700755_002282"/>
<organism evidence="1 2">
    <name type="scientific">Psychroflexus torquis (strain ATCC 700755 / CIP 106069 / ACAM 623)</name>
    <dbReference type="NCBI Taxonomy" id="313595"/>
    <lineage>
        <taxon>Bacteria</taxon>
        <taxon>Pseudomonadati</taxon>
        <taxon>Bacteroidota</taxon>
        <taxon>Flavobacteriia</taxon>
        <taxon>Flavobacteriales</taxon>
        <taxon>Flavobacteriaceae</taxon>
        <taxon>Psychroflexus</taxon>
    </lineage>
</organism>
<proteinExistence type="predicted"/>